<evidence type="ECO:0000313" key="3">
    <source>
        <dbReference type="Proteomes" id="UP001500618"/>
    </source>
</evidence>
<reference evidence="2 3" key="1">
    <citation type="journal article" date="2019" name="Int. J. Syst. Evol. Microbiol.">
        <title>The Global Catalogue of Microorganisms (GCM) 10K type strain sequencing project: providing services to taxonomists for standard genome sequencing and annotation.</title>
        <authorList>
            <consortium name="The Broad Institute Genomics Platform"/>
            <consortium name="The Broad Institute Genome Sequencing Center for Infectious Disease"/>
            <person name="Wu L."/>
            <person name="Ma J."/>
        </authorList>
    </citation>
    <scope>NUCLEOTIDE SEQUENCE [LARGE SCALE GENOMIC DNA]</scope>
    <source>
        <strain evidence="2 3">JCM 14718</strain>
    </source>
</reference>
<dbReference type="Gene3D" id="3.40.50.300">
    <property type="entry name" value="P-loop containing nucleotide triphosphate hydrolases"/>
    <property type="match status" value="1"/>
</dbReference>
<dbReference type="InterPro" id="IPR011629">
    <property type="entry name" value="CobW-like_C"/>
</dbReference>
<evidence type="ECO:0000259" key="1">
    <source>
        <dbReference type="SMART" id="SM00833"/>
    </source>
</evidence>
<dbReference type="Proteomes" id="UP001500618">
    <property type="component" value="Unassembled WGS sequence"/>
</dbReference>
<dbReference type="EMBL" id="BAAANY010000002">
    <property type="protein sequence ID" value="GAA1660791.1"/>
    <property type="molecule type" value="Genomic_DNA"/>
</dbReference>
<gene>
    <name evidence="2" type="ORF">GCM10009765_07820</name>
</gene>
<dbReference type="InterPro" id="IPR051927">
    <property type="entry name" value="Zn_Chap_cDPG_Synth"/>
</dbReference>
<evidence type="ECO:0000313" key="2">
    <source>
        <dbReference type="EMBL" id="GAA1660791.1"/>
    </source>
</evidence>
<comment type="caution">
    <text evidence="2">The sequence shown here is derived from an EMBL/GenBank/DDBJ whole genome shotgun (WGS) entry which is preliminary data.</text>
</comment>
<dbReference type="Pfam" id="PF07683">
    <property type="entry name" value="CobW_C"/>
    <property type="match status" value="1"/>
</dbReference>
<dbReference type="SUPFAM" id="SSF90002">
    <property type="entry name" value="Hypothetical protein YjiA, C-terminal domain"/>
    <property type="match status" value="1"/>
</dbReference>
<keyword evidence="3" id="KW-1185">Reference proteome</keyword>
<dbReference type="RefSeq" id="WP_344307168.1">
    <property type="nucleotide sequence ID" value="NZ_BAAANY010000002.1"/>
</dbReference>
<dbReference type="InterPro" id="IPR027417">
    <property type="entry name" value="P-loop_NTPase"/>
</dbReference>
<dbReference type="InterPro" id="IPR003495">
    <property type="entry name" value="CobW/HypB/UreG_nucleotide-bd"/>
</dbReference>
<sequence>MSTAWVSGPDERRDAEVTAGRRPRVTVLSGFSPRATTAATEVLLAADRDLVVVRHDLSALLEGRLHRFVCTADEVLESESIELVHGCVSCSLREDVLPTLVRLARTRPASDQLLVLPEVVEPEHIASACVGCVVDGRPVLDWVRLGTFAAAIDGETFLADLTCDDDLGDRGRKTADDDDRAVAGVILRQLEFSDVVLVAPAQTPDVRLPSLVTALAPWAELRPVQEAAAILHRPDRDLDLPSAALRGLEGLPAAADGTMVFAARRPFHPGRFDAVLPRLIERTVRGRGHLWLASQPDTVVAYESHGCGVSMGAAGLWLVSAEPSDWDDVSPNRRTAASLGWDDYFGDRGIELVFVDLDGDRTDLRGLLTECLLTDAELALGEDGWTAFPDPFAGCF</sequence>
<organism evidence="2 3">
    <name type="scientific">Fodinicola feengrottensis</name>
    <dbReference type="NCBI Taxonomy" id="435914"/>
    <lineage>
        <taxon>Bacteria</taxon>
        <taxon>Bacillati</taxon>
        <taxon>Actinomycetota</taxon>
        <taxon>Actinomycetes</taxon>
        <taxon>Mycobacteriales</taxon>
        <taxon>Fodinicola</taxon>
    </lineage>
</organism>
<proteinExistence type="predicted"/>
<name>A0ABN2FW13_9ACTN</name>
<protein>
    <submittedName>
        <fullName evidence="2">GTP-binding protein</fullName>
    </submittedName>
</protein>
<dbReference type="SMART" id="SM00833">
    <property type="entry name" value="CobW_C"/>
    <property type="match status" value="1"/>
</dbReference>
<accession>A0ABN2FW13</accession>
<dbReference type="PANTHER" id="PTHR43603:SF1">
    <property type="entry name" value="ZINC-REGULATED GTPASE METALLOPROTEIN ACTIVATOR 1"/>
    <property type="match status" value="1"/>
</dbReference>
<dbReference type="Pfam" id="PF02492">
    <property type="entry name" value="cobW"/>
    <property type="match status" value="1"/>
</dbReference>
<feature type="domain" description="CobW C-terminal" evidence="1">
    <location>
        <begin position="256"/>
        <end position="372"/>
    </location>
</feature>
<dbReference type="PANTHER" id="PTHR43603">
    <property type="entry name" value="COBW DOMAIN-CONTAINING PROTEIN DDB_G0274527"/>
    <property type="match status" value="1"/>
</dbReference>